<protein>
    <submittedName>
        <fullName evidence="1">Uncharacterized protein</fullName>
    </submittedName>
</protein>
<reference evidence="1" key="1">
    <citation type="journal article" date="2021" name="New Phytol.">
        <title>Evolutionary innovations through gain and loss of genes in the ectomycorrhizal Boletales.</title>
        <authorList>
            <person name="Wu G."/>
            <person name="Miyauchi S."/>
            <person name="Morin E."/>
            <person name="Kuo A."/>
            <person name="Drula E."/>
            <person name="Varga T."/>
            <person name="Kohler A."/>
            <person name="Feng B."/>
            <person name="Cao Y."/>
            <person name="Lipzen A."/>
            <person name="Daum C."/>
            <person name="Hundley H."/>
            <person name="Pangilinan J."/>
            <person name="Johnson J."/>
            <person name="Barry K."/>
            <person name="LaButti K."/>
            <person name="Ng V."/>
            <person name="Ahrendt S."/>
            <person name="Min B."/>
            <person name="Choi I.G."/>
            <person name="Park H."/>
            <person name="Plett J.M."/>
            <person name="Magnuson J."/>
            <person name="Spatafora J.W."/>
            <person name="Nagy L.G."/>
            <person name="Henrissat B."/>
            <person name="Grigoriev I.V."/>
            <person name="Yang Z.L."/>
            <person name="Xu J."/>
            <person name="Martin F.M."/>
        </authorList>
    </citation>
    <scope>NUCLEOTIDE SEQUENCE</scope>
    <source>
        <strain evidence="1">KUC20120723A-06</strain>
    </source>
</reference>
<name>A0ACB8C0V0_9AGAM</name>
<sequence length="535" mass="57906">MSFPKADAARLLHSDEQLTPSTGSTVVDPLYDHESKISWADAPAPVDPYDRSETSGKIALAGVAITIMLSLAGVGAGIYIAVPKPNMLPGVVTVAMNGTVAPEILSLVLAGVIVLCVEAVGYVHSVTLRAALASESRLRFNTNLRLLTAAHRNPWTNPNGTLFNAIMGILVTISYASVAVVFLHYTSNGKWIAINVFAVPVLILGISMLLQAAIALAGLRATRVLTWSPSPFDTTAAMLHEAHVTPVPSRCMCGVLQAGCIVNPQAPSTDQPSAWRAHKSVRKVVITLWLLVLACIVWGGVTYHLQNVYTVVRPETAYSQSLAFFPNPQSRAYVFGPGTGVGPQTLEPMWALSLLTLMVIQSVLAIGLHCSELIVNVIRDEKLWRRATKPQGTKPMTNPLAGTLGNWLNVLLLVAKSLLHWMFGLTLTFQSGPCGAGSNETCPRLSMYTVQIWYLAIALFLFALGMTIVAVRQPHGPQPAAYGHIQTLANLIDEWYPTMWWGHKEDILPYSHAGTSDHPLPPVKMDRFYAGIDDL</sequence>
<dbReference type="Proteomes" id="UP000790709">
    <property type="component" value="Unassembled WGS sequence"/>
</dbReference>
<evidence type="ECO:0000313" key="2">
    <source>
        <dbReference type="Proteomes" id="UP000790709"/>
    </source>
</evidence>
<accession>A0ACB8C0V0</accession>
<dbReference type="EMBL" id="MU266327">
    <property type="protein sequence ID" value="KAH7931384.1"/>
    <property type="molecule type" value="Genomic_DNA"/>
</dbReference>
<evidence type="ECO:0000313" key="1">
    <source>
        <dbReference type="EMBL" id="KAH7931384.1"/>
    </source>
</evidence>
<comment type="caution">
    <text evidence="1">The sequence shown here is derived from an EMBL/GenBank/DDBJ whole genome shotgun (WGS) entry which is preliminary data.</text>
</comment>
<organism evidence="1 2">
    <name type="scientific">Leucogyrophana mollusca</name>
    <dbReference type="NCBI Taxonomy" id="85980"/>
    <lineage>
        <taxon>Eukaryota</taxon>
        <taxon>Fungi</taxon>
        <taxon>Dikarya</taxon>
        <taxon>Basidiomycota</taxon>
        <taxon>Agaricomycotina</taxon>
        <taxon>Agaricomycetes</taxon>
        <taxon>Agaricomycetidae</taxon>
        <taxon>Boletales</taxon>
        <taxon>Boletales incertae sedis</taxon>
        <taxon>Leucogyrophana</taxon>
    </lineage>
</organism>
<keyword evidence="2" id="KW-1185">Reference proteome</keyword>
<gene>
    <name evidence="1" type="ORF">BV22DRAFT_1124301</name>
</gene>
<proteinExistence type="predicted"/>